<dbReference type="EMBL" id="SNYQ01000001">
    <property type="protein sequence ID" value="TDQ59822.1"/>
    <property type="molecule type" value="Genomic_DNA"/>
</dbReference>
<evidence type="ECO:0000313" key="8">
    <source>
        <dbReference type="Proteomes" id="UP000295657"/>
    </source>
</evidence>
<keyword evidence="2 4" id="KW-0808">Transferase</keyword>
<dbReference type="GO" id="GO:0003988">
    <property type="term" value="F:acetyl-CoA C-acyltransferase activity"/>
    <property type="evidence" value="ECO:0007669"/>
    <property type="project" value="UniProtKB-ARBA"/>
</dbReference>
<protein>
    <submittedName>
        <fullName evidence="7">Acetyl-CoA acyltransferase</fullName>
    </submittedName>
</protein>
<sequence length="435" mass="47110">MLTEQKLSTAEGARIAVVAGVRTPFNLKDSGFKQVFAADLGTMVTNELLNRFPFDRRLIQQLIFGQVIQQPHVANIAREIAVTLGLYHVQAYTVSSSCVTGLQAVANIASSIASGSILSGIAGAADSISNSSLSINPRMLQIGKDILQAKGWERKFGLLKQLSWQDFKPHGVNLRDYITGYSVADVSEQMAKLFSISRREQDEFTLDSLHKAKSAWLEGLLKDQVMVSFPYPYENFVVADNLLQSSHTAAYYAGLKPLIDKKYGSVTAGNIAPICDGAGALLLMREDIAKAEGLVPLGYIRSYAMTGNEVWENMLSGTAYAASLALMRAGMKPSDMDLFDFHESSAAQILANLRLFEDGEFARCYLNRSSAIGAVDPTRLNVLGGSLAYGNPRAVTGLRILIQALFELKRRNGQLALVATSGLGGLGGAMVLERE</sequence>
<dbReference type="PANTHER" id="PTHR42689">
    <property type="entry name" value="ACETYL-COA ACYLTRANSFERASE FADA2 (3-KETOACYL-COA THIOLASE) (BETA-KETOTHIOLASE)-RELATED"/>
    <property type="match status" value="1"/>
</dbReference>
<comment type="similarity">
    <text evidence="1 4">Belongs to the thiolase-like superfamily. Thiolase family.</text>
</comment>
<evidence type="ECO:0000259" key="5">
    <source>
        <dbReference type="Pfam" id="PF00108"/>
    </source>
</evidence>
<keyword evidence="8" id="KW-1185">Reference proteome</keyword>
<dbReference type="InterPro" id="IPR020617">
    <property type="entry name" value="Thiolase_C"/>
</dbReference>
<dbReference type="Pfam" id="PF02803">
    <property type="entry name" value="Thiolase_C"/>
    <property type="match status" value="1"/>
</dbReference>
<dbReference type="Proteomes" id="UP000295657">
    <property type="component" value="Unassembled WGS sequence"/>
</dbReference>
<feature type="domain" description="Thiolase C-terminal" evidence="6">
    <location>
        <begin position="296"/>
        <end position="434"/>
    </location>
</feature>
<accession>A0A4R6VG21</accession>
<proteinExistence type="inferred from homology"/>
<feature type="domain" description="Thiolase N-terminal" evidence="5">
    <location>
        <begin position="15"/>
        <end position="287"/>
    </location>
</feature>
<keyword evidence="3 4" id="KW-0012">Acyltransferase</keyword>
<evidence type="ECO:0000256" key="2">
    <source>
        <dbReference type="ARBA" id="ARBA00022679"/>
    </source>
</evidence>
<dbReference type="InterPro" id="IPR002155">
    <property type="entry name" value="Thiolase"/>
</dbReference>
<evidence type="ECO:0000256" key="3">
    <source>
        <dbReference type="ARBA" id="ARBA00023315"/>
    </source>
</evidence>
<dbReference type="InterPro" id="IPR020616">
    <property type="entry name" value="Thiolase_N"/>
</dbReference>
<evidence type="ECO:0000256" key="4">
    <source>
        <dbReference type="RuleBase" id="RU003557"/>
    </source>
</evidence>
<dbReference type="CDD" id="cd00751">
    <property type="entry name" value="thiolase"/>
    <property type="match status" value="1"/>
</dbReference>
<organism evidence="7 8">
    <name type="scientific">Mesocricetibacter intestinalis</name>
    <dbReference type="NCBI Taxonomy" id="1521930"/>
    <lineage>
        <taxon>Bacteria</taxon>
        <taxon>Pseudomonadati</taxon>
        <taxon>Pseudomonadota</taxon>
        <taxon>Gammaproteobacteria</taxon>
        <taxon>Pasteurellales</taxon>
        <taxon>Pasteurellaceae</taxon>
        <taxon>Mesocricetibacter</taxon>
    </lineage>
</organism>
<dbReference type="PIRSF" id="PIRSF000429">
    <property type="entry name" value="Ac-CoA_Ac_transf"/>
    <property type="match status" value="1"/>
</dbReference>
<comment type="caution">
    <text evidence="7">The sequence shown here is derived from an EMBL/GenBank/DDBJ whole genome shotgun (WGS) entry which is preliminary data.</text>
</comment>
<evidence type="ECO:0000256" key="1">
    <source>
        <dbReference type="ARBA" id="ARBA00010982"/>
    </source>
</evidence>
<gene>
    <name evidence="7" type="ORF">EDC45_0484</name>
</gene>
<evidence type="ECO:0000313" key="7">
    <source>
        <dbReference type="EMBL" id="TDQ59822.1"/>
    </source>
</evidence>
<name>A0A4R6VG21_9PAST</name>
<evidence type="ECO:0000259" key="6">
    <source>
        <dbReference type="Pfam" id="PF02803"/>
    </source>
</evidence>
<dbReference type="GO" id="GO:0005829">
    <property type="term" value="C:cytosol"/>
    <property type="evidence" value="ECO:0007669"/>
    <property type="project" value="TreeGrafter"/>
</dbReference>
<dbReference type="SUPFAM" id="SSF53901">
    <property type="entry name" value="Thiolase-like"/>
    <property type="match status" value="1"/>
</dbReference>
<reference evidence="7 8" key="1">
    <citation type="submission" date="2019-03" db="EMBL/GenBank/DDBJ databases">
        <title>Genomic Encyclopedia of Type Strains, Phase IV (KMG-IV): sequencing the most valuable type-strain genomes for metagenomic binning, comparative biology and taxonomic classification.</title>
        <authorList>
            <person name="Goeker M."/>
        </authorList>
    </citation>
    <scope>NUCLEOTIDE SEQUENCE [LARGE SCALE GENOMIC DNA]</scope>
    <source>
        <strain evidence="7 8">DSM 28403</strain>
    </source>
</reference>
<dbReference type="PANTHER" id="PTHR42689:SF1">
    <property type="entry name" value="ACETYL-COA ACYLTRANSFERASE FADA2 (3-KETOACYL-COA THIOLASE) (BETA-KETOTHIOLASE)-RELATED"/>
    <property type="match status" value="1"/>
</dbReference>
<dbReference type="NCBIfam" id="TIGR01930">
    <property type="entry name" value="AcCoA-C-Actrans"/>
    <property type="match status" value="1"/>
</dbReference>
<dbReference type="InterPro" id="IPR050521">
    <property type="entry name" value="3-ketoacyl-CoA_Thiolase"/>
</dbReference>
<dbReference type="AlphaFoldDB" id="A0A4R6VG21"/>
<dbReference type="Pfam" id="PF00108">
    <property type="entry name" value="Thiolase_N"/>
    <property type="match status" value="1"/>
</dbReference>
<dbReference type="Gene3D" id="3.40.47.10">
    <property type="match status" value="1"/>
</dbReference>
<dbReference type="InterPro" id="IPR016039">
    <property type="entry name" value="Thiolase-like"/>
</dbReference>